<dbReference type="EMBL" id="KB631625">
    <property type="protein sequence ID" value="ERL84797.1"/>
    <property type="molecule type" value="Genomic_DNA"/>
</dbReference>
<name>U4TVG9_DENPD</name>
<proteinExistence type="predicted"/>
<feature type="compositionally biased region" description="Low complexity" evidence="1">
    <location>
        <begin position="215"/>
        <end position="224"/>
    </location>
</feature>
<protein>
    <submittedName>
        <fullName evidence="2">Uncharacterized protein</fullName>
    </submittedName>
</protein>
<accession>U4TVG9</accession>
<feature type="region of interest" description="Disordered" evidence="1">
    <location>
        <begin position="120"/>
        <end position="139"/>
    </location>
</feature>
<dbReference type="Proteomes" id="UP000030742">
    <property type="component" value="Unassembled WGS sequence"/>
</dbReference>
<dbReference type="OrthoDB" id="8193799at2759"/>
<dbReference type="STRING" id="77166.U4TVG9"/>
<feature type="region of interest" description="Disordered" evidence="1">
    <location>
        <begin position="206"/>
        <end position="266"/>
    </location>
</feature>
<evidence type="ECO:0000313" key="2">
    <source>
        <dbReference type="EMBL" id="ERL84797.1"/>
    </source>
</evidence>
<feature type="compositionally biased region" description="Acidic residues" evidence="1">
    <location>
        <begin position="238"/>
        <end position="266"/>
    </location>
</feature>
<dbReference type="AlphaFoldDB" id="U4TVG9"/>
<evidence type="ECO:0000256" key="1">
    <source>
        <dbReference type="SAM" id="MobiDB-lite"/>
    </source>
</evidence>
<reference evidence="2 3" key="1">
    <citation type="journal article" date="2013" name="Genome Biol.">
        <title>Draft genome of the mountain pine beetle, Dendroctonus ponderosae Hopkins, a major forest pest.</title>
        <authorList>
            <person name="Keeling C.I."/>
            <person name="Yuen M.M."/>
            <person name="Liao N.Y."/>
            <person name="Docking T.R."/>
            <person name="Chan S.K."/>
            <person name="Taylor G.A."/>
            <person name="Palmquist D.L."/>
            <person name="Jackman S.D."/>
            <person name="Nguyen A."/>
            <person name="Li M."/>
            <person name="Henderson H."/>
            <person name="Janes J.K."/>
            <person name="Zhao Y."/>
            <person name="Pandoh P."/>
            <person name="Moore R."/>
            <person name="Sperling F.A."/>
            <person name="Huber D.P."/>
            <person name="Birol I."/>
            <person name="Jones S.J."/>
            <person name="Bohlmann J."/>
        </authorList>
    </citation>
    <scope>NUCLEOTIDE SEQUENCE</scope>
</reference>
<organism evidence="2 3">
    <name type="scientific">Dendroctonus ponderosae</name>
    <name type="common">Mountain pine beetle</name>
    <dbReference type="NCBI Taxonomy" id="77166"/>
    <lineage>
        <taxon>Eukaryota</taxon>
        <taxon>Metazoa</taxon>
        <taxon>Ecdysozoa</taxon>
        <taxon>Arthropoda</taxon>
        <taxon>Hexapoda</taxon>
        <taxon>Insecta</taxon>
        <taxon>Pterygota</taxon>
        <taxon>Neoptera</taxon>
        <taxon>Endopterygota</taxon>
        <taxon>Coleoptera</taxon>
        <taxon>Polyphaga</taxon>
        <taxon>Cucujiformia</taxon>
        <taxon>Curculionidae</taxon>
        <taxon>Scolytinae</taxon>
        <taxon>Dendroctonus</taxon>
    </lineage>
</organism>
<sequence length="266" mass="29185">MSFDSINFLHQDWKFAMLKYFTCVTLLAIGAFGTPIKDELMFEGPGDTATVESTVREARAAPNHIGDLLQPGVKDAFLYVYGDAENDDGDVHGYSKRMNDKGQDGYKHLDSFHKRDGDKYGYEKHSEYGQEHKSKIDNENEKGIKQAQKEAYINNIEVIIKSDGFNLVSAGGGDGNGEESKSFYSIFGESDKDDKKQAKKNVEAEFNYYGGNGDSGSSSYGGSSEKAEKDGEGSESSIGDDGEGESYEESEESGEGGEEGNDEEEY</sequence>
<evidence type="ECO:0000313" key="3">
    <source>
        <dbReference type="Proteomes" id="UP000030742"/>
    </source>
</evidence>
<gene>
    <name evidence="2" type="ORF">D910_02222</name>
</gene>